<feature type="transmembrane region" description="Helical" evidence="6">
    <location>
        <begin position="339"/>
        <end position="366"/>
    </location>
</feature>
<organism evidence="9 10">
    <name type="scientific">Mucilaginibacter sabulilitoris</name>
    <dbReference type="NCBI Taxonomy" id="1173583"/>
    <lineage>
        <taxon>Bacteria</taxon>
        <taxon>Pseudomonadati</taxon>
        <taxon>Bacteroidota</taxon>
        <taxon>Sphingobacteriia</taxon>
        <taxon>Sphingobacteriales</taxon>
        <taxon>Sphingobacteriaceae</taxon>
        <taxon>Mucilaginibacter</taxon>
    </lineage>
</organism>
<keyword evidence="4 6" id="KW-1133">Transmembrane helix</keyword>
<feature type="transmembrane region" description="Helical" evidence="6">
    <location>
        <begin position="770"/>
        <end position="792"/>
    </location>
</feature>
<feature type="transmembrane region" description="Helical" evidence="6">
    <location>
        <begin position="21"/>
        <end position="42"/>
    </location>
</feature>
<evidence type="ECO:0000256" key="5">
    <source>
        <dbReference type="ARBA" id="ARBA00023136"/>
    </source>
</evidence>
<dbReference type="EMBL" id="CP139558">
    <property type="protein sequence ID" value="WPU91071.1"/>
    <property type="molecule type" value="Genomic_DNA"/>
</dbReference>
<sequence>MIRNYIKTAIRSLLKNKGFTVINILGLALGLATCLLIVLYVVDELSYDRYNTKADRIYRVNEDLKLGDNKVEYAVCMPPLAKTLKTEYPYVENTVRLKNAGTSHVKKGSLNISENRVAFADPSLFDVFTLPMINGNPSSALAEPNSVVITETTALKYFNSTNVVGKTLLFNDNTLCKVTGVIKDIPKQSHFNFDFFISMSSFPDSRSNEWLRSDYNTYVLLKDASDAKKLEGAFPEFLKKYSGAQMLDQLNMSVDAFEKSGSYFRMNLIPLTAIHLHGHLSGELGANTTTQYIYIFSAIGIFILLIACVNFMNLSTARSSNRACEVGVRKVLGSPRKYLILQFLTESTLLTLLATIIAFLSTLLLLPAFNQLSGKEILITAQSLTWILPVLLFIVIFIGALSGSYPAFYLSAFQPVDVLKGKLTAGFKGGRLRSFLVVFQFSISIILIIGTLVVYNQLNYIQTKNLGYNRSQVLIVQNISELNTQAKIFKQEVKAIPGVINATMTGFLPTSHWSNTSIYFRDASLDQKRSIFPQSWDIDEDYMNTLDMKMAAGRSFSRDMQTDSSGIVLNEAAAKFLGFKDPLNKTIYRNQGGKHTLDNVKPYHIIGVVKNFNFSSLRDVVEPVVMTLGENNGALSIRVNTANLPALLSQIKDKWKNLSPNVQINYSFMDQEFDASYRSEQLTGKVAIILTSLAILIACLGLFGLAAYAAEQRTKEIGIRKVLGASVSAITGMLSKDFIKLVFIAILISSPLAWYLMSKWLQGFAYRIDISWWVLALAGIIALLIAIITVSFQSIKAAMANPVDSLKNE</sequence>
<dbReference type="PANTHER" id="PTHR30572">
    <property type="entry name" value="MEMBRANE COMPONENT OF TRANSPORTER-RELATED"/>
    <property type="match status" value="1"/>
</dbReference>
<name>A0ABZ0TEW4_9SPHI</name>
<evidence type="ECO:0000256" key="1">
    <source>
        <dbReference type="ARBA" id="ARBA00004651"/>
    </source>
</evidence>
<dbReference type="InterPro" id="IPR050250">
    <property type="entry name" value="Macrolide_Exporter_MacB"/>
</dbReference>
<gene>
    <name evidence="9" type="ORF">SNE25_17260</name>
</gene>
<feature type="domain" description="ABC3 transporter permease C-terminal" evidence="7">
    <location>
        <begin position="689"/>
        <end position="802"/>
    </location>
</feature>
<evidence type="ECO:0000256" key="6">
    <source>
        <dbReference type="SAM" id="Phobius"/>
    </source>
</evidence>
<evidence type="ECO:0000256" key="4">
    <source>
        <dbReference type="ARBA" id="ARBA00022989"/>
    </source>
</evidence>
<evidence type="ECO:0000259" key="8">
    <source>
        <dbReference type="Pfam" id="PF12704"/>
    </source>
</evidence>
<feature type="domain" description="ABC3 transporter permease C-terminal" evidence="7">
    <location>
        <begin position="298"/>
        <end position="403"/>
    </location>
</feature>
<dbReference type="InterPro" id="IPR003838">
    <property type="entry name" value="ABC3_permease_C"/>
</dbReference>
<dbReference type="Pfam" id="PF02687">
    <property type="entry name" value="FtsX"/>
    <property type="match status" value="2"/>
</dbReference>
<evidence type="ECO:0000313" key="9">
    <source>
        <dbReference type="EMBL" id="WPU91071.1"/>
    </source>
</evidence>
<keyword evidence="2" id="KW-1003">Cell membrane</keyword>
<comment type="subcellular location">
    <subcellularLocation>
        <location evidence="1">Cell membrane</location>
        <topology evidence="1">Multi-pass membrane protein</topology>
    </subcellularLocation>
</comment>
<protein>
    <submittedName>
        <fullName evidence="9">ABC transporter permease</fullName>
    </submittedName>
</protein>
<feature type="transmembrane region" description="Helical" evidence="6">
    <location>
        <begin position="686"/>
        <end position="710"/>
    </location>
</feature>
<evidence type="ECO:0000256" key="2">
    <source>
        <dbReference type="ARBA" id="ARBA00022475"/>
    </source>
</evidence>
<feature type="domain" description="MacB-like periplasmic core" evidence="8">
    <location>
        <begin position="435"/>
        <end position="623"/>
    </location>
</feature>
<evidence type="ECO:0000313" key="10">
    <source>
        <dbReference type="Proteomes" id="UP001324380"/>
    </source>
</evidence>
<feature type="transmembrane region" description="Helical" evidence="6">
    <location>
        <begin position="434"/>
        <end position="455"/>
    </location>
</feature>
<keyword evidence="5 6" id="KW-0472">Membrane</keyword>
<accession>A0ABZ0TEW4</accession>
<evidence type="ECO:0000256" key="3">
    <source>
        <dbReference type="ARBA" id="ARBA00022692"/>
    </source>
</evidence>
<keyword evidence="3 6" id="KW-0812">Transmembrane</keyword>
<proteinExistence type="predicted"/>
<dbReference type="Pfam" id="PF12704">
    <property type="entry name" value="MacB_PCD"/>
    <property type="match status" value="2"/>
</dbReference>
<dbReference type="Proteomes" id="UP001324380">
    <property type="component" value="Chromosome"/>
</dbReference>
<feature type="domain" description="MacB-like periplasmic core" evidence="8">
    <location>
        <begin position="20"/>
        <end position="232"/>
    </location>
</feature>
<feature type="transmembrane region" description="Helical" evidence="6">
    <location>
        <begin position="386"/>
        <end position="413"/>
    </location>
</feature>
<feature type="transmembrane region" description="Helical" evidence="6">
    <location>
        <begin position="738"/>
        <end position="758"/>
    </location>
</feature>
<dbReference type="PANTHER" id="PTHR30572:SF18">
    <property type="entry name" value="ABC-TYPE MACROLIDE FAMILY EXPORT SYSTEM PERMEASE COMPONENT 2"/>
    <property type="match status" value="1"/>
</dbReference>
<evidence type="ECO:0000259" key="7">
    <source>
        <dbReference type="Pfam" id="PF02687"/>
    </source>
</evidence>
<reference evidence="9 10" key="1">
    <citation type="submission" date="2023-11" db="EMBL/GenBank/DDBJ databases">
        <title>Analysis of the Genomes of Mucilaginibacter gossypii cycad 4 and M. sabulilitoris SNA2: microbes with the potential for plant growth promotion.</title>
        <authorList>
            <person name="Hirsch A.M."/>
            <person name="Humm E."/>
            <person name="Rubbi M."/>
            <person name="Del Vecchio G."/>
            <person name="Ha S.M."/>
            <person name="Pellegrini M."/>
            <person name="Gunsalus R.P."/>
        </authorList>
    </citation>
    <scope>NUCLEOTIDE SEQUENCE [LARGE SCALE GENOMIC DNA]</scope>
    <source>
        <strain evidence="9 10">SNA2</strain>
    </source>
</reference>
<keyword evidence="10" id="KW-1185">Reference proteome</keyword>
<feature type="transmembrane region" description="Helical" evidence="6">
    <location>
        <begin position="292"/>
        <end position="312"/>
    </location>
</feature>
<dbReference type="RefSeq" id="WP_321560239.1">
    <property type="nucleotide sequence ID" value="NZ_CP139558.1"/>
</dbReference>
<dbReference type="InterPro" id="IPR025857">
    <property type="entry name" value="MacB_PCD"/>
</dbReference>